<accession>A0AC59ZS79</accession>
<name>A0AC59ZS79_RANTA</name>
<gene>
    <name evidence="1" type="ORF">MRATA1EN22A_LOCUS21811</name>
</gene>
<proteinExistence type="predicted"/>
<organism evidence="1 2">
    <name type="scientific">Rangifer tarandus platyrhynchus</name>
    <name type="common">Svalbard reindeer</name>
    <dbReference type="NCBI Taxonomy" id="3082113"/>
    <lineage>
        <taxon>Eukaryota</taxon>
        <taxon>Metazoa</taxon>
        <taxon>Chordata</taxon>
        <taxon>Craniata</taxon>
        <taxon>Vertebrata</taxon>
        <taxon>Euteleostomi</taxon>
        <taxon>Mammalia</taxon>
        <taxon>Eutheria</taxon>
        <taxon>Laurasiatheria</taxon>
        <taxon>Artiodactyla</taxon>
        <taxon>Ruminantia</taxon>
        <taxon>Pecora</taxon>
        <taxon>Cervidae</taxon>
        <taxon>Odocoileinae</taxon>
        <taxon>Rangifer</taxon>
    </lineage>
</organism>
<evidence type="ECO:0000313" key="2">
    <source>
        <dbReference type="Proteomes" id="UP001162501"/>
    </source>
</evidence>
<reference evidence="1" key="2">
    <citation type="submission" date="2025-03" db="EMBL/GenBank/DDBJ databases">
        <authorList>
            <consortium name="ELIXIR-Norway"/>
            <consortium name="Elixir Norway"/>
        </authorList>
    </citation>
    <scope>NUCLEOTIDE SEQUENCE</scope>
</reference>
<dbReference type="EMBL" id="OX596117">
    <property type="protein sequence ID" value="CAN0493481.1"/>
    <property type="molecule type" value="Genomic_DNA"/>
</dbReference>
<dbReference type="Proteomes" id="UP001162501">
    <property type="component" value="Chromosome 33"/>
</dbReference>
<reference evidence="1" key="1">
    <citation type="submission" date="2023-05" db="EMBL/GenBank/DDBJ databases">
        <authorList>
            <consortium name="ELIXIR-Norway"/>
        </authorList>
    </citation>
    <scope>NUCLEOTIDE SEQUENCE</scope>
</reference>
<protein>
    <submittedName>
        <fullName evidence="1">Uncharacterized protein</fullName>
    </submittedName>
</protein>
<sequence>MPSRSPDKTKSKRQLGFLMAALCTGKNQSGNRQSTQFSSVTQTCPSLWTAARQASLSITNSRSLLKLMSIESVMPSNHLILCRPLLLLPSIFPSIRVCSKE</sequence>
<evidence type="ECO:0000313" key="1">
    <source>
        <dbReference type="EMBL" id="CAN0493481.1"/>
    </source>
</evidence>